<dbReference type="Pfam" id="PF03992">
    <property type="entry name" value="ABM"/>
    <property type="match status" value="1"/>
</dbReference>
<feature type="domain" description="ABM" evidence="3">
    <location>
        <begin position="156"/>
        <end position="243"/>
    </location>
</feature>
<dbReference type="Gene3D" id="3.30.70.100">
    <property type="match status" value="1"/>
</dbReference>
<organism evidence="4">
    <name type="scientific">Arcella intermedia</name>
    <dbReference type="NCBI Taxonomy" id="1963864"/>
    <lineage>
        <taxon>Eukaryota</taxon>
        <taxon>Amoebozoa</taxon>
        <taxon>Tubulinea</taxon>
        <taxon>Elardia</taxon>
        <taxon>Arcellinida</taxon>
        <taxon>Sphaerothecina</taxon>
        <taxon>Arcellidae</taxon>
        <taxon>Arcella</taxon>
    </lineage>
</organism>
<dbReference type="GO" id="GO:0005509">
    <property type="term" value="F:calcium ion binding"/>
    <property type="evidence" value="ECO:0007669"/>
    <property type="project" value="InterPro"/>
</dbReference>
<dbReference type="AlphaFoldDB" id="A0A6B2LC92"/>
<evidence type="ECO:0000259" key="2">
    <source>
        <dbReference type="PROSITE" id="PS50222"/>
    </source>
</evidence>
<evidence type="ECO:0000313" key="4">
    <source>
        <dbReference type="EMBL" id="NDV34646.1"/>
    </source>
</evidence>
<proteinExistence type="predicted"/>
<dbReference type="GO" id="GO:0042984">
    <property type="term" value="P:regulation of amyloid precursor protein biosynthetic process"/>
    <property type="evidence" value="ECO:0007669"/>
    <property type="project" value="TreeGrafter"/>
</dbReference>
<name>A0A6B2LC92_9EUKA</name>
<accession>A0A6B2LC92</accession>
<evidence type="ECO:0008006" key="5">
    <source>
        <dbReference type="Google" id="ProtNLM"/>
    </source>
</evidence>
<evidence type="ECO:0000256" key="1">
    <source>
        <dbReference type="SAM" id="MobiDB-lite"/>
    </source>
</evidence>
<dbReference type="PROSITE" id="PS50222">
    <property type="entry name" value="EF_HAND_2"/>
    <property type="match status" value="1"/>
</dbReference>
<dbReference type="PROSITE" id="PS51725">
    <property type="entry name" value="ABM"/>
    <property type="match status" value="1"/>
</dbReference>
<evidence type="ECO:0000259" key="3">
    <source>
        <dbReference type="PROSITE" id="PS51725"/>
    </source>
</evidence>
<protein>
    <recommendedName>
        <fullName evidence="5">ABM domain-containing protein</fullName>
    </recommendedName>
</protein>
<dbReference type="GO" id="GO:0005737">
    <property type="term" value="C:cytoplasm"/>
    <property type="evidence" value="ECO:0007669"/>
    <property type="project" value="TreeGrafter"/>
</dbReference>
<dbReference type="EMBL" id="GIBP01005677">
    <property type="protein sequence ID" value="NDV34646.1"/>
    <property type="molecule type" value="Transcribed_RNA"/>
</dbReference>
<dbReference type="InterPro" id="IPR011008">
    <property type="entry name" value="Dimeric_a/b-barrel"/>
</dbReference>
<reference evidence="4" key="1">
    <citation type="journal article" date="2020" name="J. Eukaryot. Microbiol.">
        <title>De novo Sequencing, Assembly and Annotation of the Transcriptome for the Free-Living Testate Amoeba Arcella intermedia.</title>
        <authorList>
            <person name="Ribeiro G.M."/>
            <person name="Porfirio-Sousa A.L."/>
            <person name="Maurer-Alcala X.X."/>
            <person name="Katz L.A."/>
            <person name="Lahr D.J.G."/>
        </authorList>
    </citation>
    <scope>NUCLEOTIDE SEQUENCE</scope>
</reference>
<dbReference type="InterPro" id="IPR007138">
    <property type="entry name" value="ABM_dom"/>
</dbReference>
<dbReference type="InterPro" id="IPR002048">
    <property type="entry name" value="EF_hand_dom"/>
</dbReference>
<feature type="domain" description="EF-hand" evidence="2">
    <location>
        <begin position="1"/>
        <end position="31"/>
    </location>
</feature>
<sequence length="253" mass="29088">MKEVFLTVDLNKNATIEVTELIDFFGKNFGPYANLFSSVEHGHEEITKVLQELFNNYDSLDWVSQFKVRFYLKEYLNQVVALHKPIRKALKKLHSKSKEQKDSEVPLTQPNVSAAPHSISDAPLLSDLLRLLQKSKIILPLEDQVQVDKSGDQDALLVSRTHKIDEGNKQDYVDTIRSYIAATKEDPHCKKTYIQQRAKDHFTLYEIWDTQASLTAHYKSKQFKENAKALIDLLAEPEILRSLPIPKAWVTPQ</sequence>
<dbReference type="PANTHER" id="PTHR12178:SF10">
    <property type="entry name" value="N-TERMINAL EF-HAND CALCIUM-BINDING PROTEIN 1-LIKE ISOFORM X1"/>
    <property type="match status" value="1"/>
</dbReference>
<dbReference type="InterPro" id="IPR039862">
    <property type="entry name" value="NECAB1/2/3"/>
</dbReference>
<dbReference type="SUPFAM" id="SSF54909">
    <property type="entry name" value="Dimeric alpha+beta barrel"/>
    <property type="match status" value="1"/>
</dbReference>
<dbReference type="PANTHER" id="PTHR12178">
    <property type="entry name" value="EF-HAND DOMAIN-CONTAINING PROTEIN"/>
    <property type="match status" value="1"/>
</dbReference>
<feature type="region of interest" description="Disordered" evidence="1">
    <location>
        <begin position="95"/>
        <end position="114"/>
    </location>
</feature>